<evidence type="ECO:0000313" key="3">
    <source>
        <dbReference type="Proteomes" id="UP000789901"/>
    </source>
</evidence>
<gene>
    <name evidence="2" type="ORF">GMARGA_LOCUS37534</name>
</gene>
<evidence type="ECO:0000256" key="1">
    <source>
        <dbReference type="SAM" id="Coils"/>
    </source>
</evidence>
<dbReference type="EMBL" id="CAJVQB010078797">
    <property type="protein sequence ID" value="CAG8845249.1"/>
    <property type="molecule type" value="Genomic_DNA"/>
</dbReference>
<protein>
    <submittedName>
        <fullName evidence="2">27889_t:CDS:1</fullName>
    </submittedName>
</protein>
<keyword evidence="3" id="KW-1185">Reference proteome</keyword>
<feature type="non-terminal residue" evidence="2">
    <location>
        <position position="1"/>
    </location>
</feature>
<name>A0ABN7X2R7_GIGMA</name>
<feature type="coiled-coil region" evidence="1">
    <location>
        <begin position="34"/>
        <end position="82"/>
    </location>
</feature>
<feature type="non-terminal residue" evidence="2">
    <location>
        <position position="106"/>
    </location>
</feature>
<proteinExistence type="predicted"/>
<accession>A0ABN7X2R7</accession>
<keyword evidence="1" id="KW-0175">Coiled coil</keyword>
<sequence length="106" mass="12732">NQLEEYENLPDSQQSESTFFVTVNSSPTYEEATQTEYETRFSNYQQNIDNYENRINSLENINQTLIKNIKELKETITSLRNDEQIEVDIKIQQWNQNIERIQNFVF</sequence>
<organism evidence="2 3">
    <name type="scientific">Gigaspora margarita</name>
    <dbReference type="NCBI Taxonomy" id="4874"/>
    <lineage>
        <taxon>Eukaryota</taxon>
        <taxon>Fungi</taxon>
        <taxon>Fungi incertae sedis</taxon>
        <taxon>Mucoromycota</taxon>
        <taxon>Glomeromycotina</taxon>
        <taxon>Glomeromycetes</taxon>
        <taxon>Diversisporales</taxon>
        <taxon>Gigasporaceae</taxon>
        <taxon>Gigaspora</taxon>
    </lineage>
</organism>
<comment type="caution">
    <text evidence="2">The sequence shown here is derived from an EMBL/GenBank/DDBJ whole genome shotgun (WGS) entry which is preliminary data.</text>
</comment>
<evidence type="ECO:0000313" key="2">
    <source>
        <dbReference type="EMBL" id="CAG8845249.1"/>
    </source>
</evidence>
<reference evidence="2 3" key="1">
    <citation type="submission" date="2021-06" db="EMBL/GenBank/DDBJ databases">
        <authorList>
            <person name="Kallberg Y."/>
            <person name="Tangrot J."/>
            <person name="Rosling A."/>
        </authorList>
    </citation>
    <scope>NUCLEOTIDE SEQUENCE [LARGE SCALE GENOMIC DNA]</scope>
    <source>
        <strain evidence="2 3">120-4 pot B 10/14</strain>
    </source>
</reference>
<dbReference type="Proteomes" id="UP000789901">
    <property type="component" value="Unassembled WGS sequence"/>
</dbReference>